<accession>A0A931MHM0</accession>
<evidence type="ECO:0000313" key="2">
    <source>
        <dbReference type="Proteomes" id="UP000651050"/>
    </source>
</evidence>
<name>A0A931MHM0_9BURK</name>
<gene>
    <name evidence="1" type="ORF">I5803_14390</name>
</gene>
<proteinExistence type="predicted"/>
<protein>
    <submittedName>
        <fullName evidence="1">Uncharacterized protein</fullName>
    </submittedName>
</protein>
<dbReference type="EMBL" id="JADWYS010000001">
    <property type="protein sequence ID" value="MBG9389221.1"/>
    <property type="molecule type" value="Genomic_DNA"/>
</dbReference>
<dbReference type="RefSeq" id="WP_196987030.1">
    <property type="nucleotide sequence ID" value="NZ_JADWYS010000001.1"/>
</dbReference>
<reference evidence="1" key="1">
    <citation type="submission" date="2020-11" db="EMBL/GenBank/DDBJ databases">
        <title>Bacterial whole genome sequence for Caenimonas sp. DR4.4.</title>
        <authorList>
            <person name="Le V."/>
            <person name="Ko S.-R."/>
            <person name="Ahn C.-Y."/>
            <person name="Oh H.-M."/>
        </authorList>
    </citation>
    <scope>NUCLEOTIDE SEQUENCE</scope>
    <source>
        <strain evidence="1">DR4.4</strain>
    </source>
</reference>
<comment type="caution">
    <text evidence="1">The sequence shown here is derived from an EMBL/GenBank/DDBJ whole genome shotgun (WGS) entry which is preliminary data.</text>
</comment>
<sequence length="215" mass="23070">MALASACTMPAAFAAGGHHAVDDATLMEPGNCEAEGWFTRSQGPSHVLHAGLACRAGPVELAAAAESARDAGSSHPGWAAQLKWAAPVTREFAWGVSVTPIWQGHERPRYQATTIAALATWNVNDSLLLHANLGRDIRPNAAGRARSGVALEWSPRPRLSVVGERYIEEQAHYLRAGLRWSASDRLTLDVSHARRLAGPGASNWTIGATHRFDTR</sequence>
<evidence type="ECO:0000313" key="1">
    <source>
        <dbReference type="EMBL" id="MBG9389221.1"/>
    </source>
</evidence>
<dbReference type="AlphaFoldDB" id="A0A931MHM0"/>
<organism evidence="1 2">
    <name type="scientific">Caenimonas aquaedulcis</name>
    <dbReference type="NCBI Taxonomy" id="2793270"/>
    <lineage>
        <taxon>Bacteria</taxon>
        <taxon>Pseudomonadati</taxon>
        <taxon>Pseudomonadota</taxon>
        <taxon>Betaproteobacteria</taxon>
        <taxon>Burkholderiales</taxon>
        <taxon>Comamonadaceae</taxon>
        <taxon>Caenimonas</taxon>
    </lineage>
</organism>
<keyword evidence="2" id="KW-1185">Reference proteome</keyword>
<dbReference type="Proteomes" id="UP000651050">
    <property type="component" value="Unassembled WGS sequence"/>
</dbReference>